<evidence type="ECO:0000313" key="2">
    <source>
        <dbReference type="Proteomes" id="UP000229730"/>
    </source>
</evidence>
<accession>A0A2G4YP23</accession>
<dbReference type="InterPro" id="IPR029069">
    <property type="entry name" value="HotDog_dom_sf"/>
</dbReference>
<dbReference type="PANTHER" id="PTHR31793">
    <property type="entry name" value="4-HYDROXYBENZOYL-COA THIOESTERASE FAMILY MEMBER"/>
    <property type="match status" value="1"/>
</dbReference>
<keyword evidence="2" id="KW-1185">Reference proteome</keyword>
<dbReference type="PANTHER" id="PTHR31793:SF24">
    <property type="entry name" value="LONG-CHAIN ACYL-COA THIOESTERASE FADM"/>
    <property type="match status" value="1"/>
</dbReference>
<reference evidence="1 2" key="1">
    <citation type="submission" date="2017-10" db="EMBL/GenBank/DDBJ databases">
        <title>Frigbacter circumglobatus gen. nov. sp. nov., isolated from sediment cultured in situ.</title>
        <authorList>
            <person name="Zhao Z."/>
        </authorList>
    </citation>
    <scope>NUCLEOTIDE SEQUENCE [LARGE SCALE GENOMIC DNA]</scope>
    <source>
        <strain evidence="1 2">ZYL</strain>
    </source>
</reference>
<organism evidence="1 2">
    <name type="scientific">Paremcibacter congregatus</name>
    <dbReference type="NCBI Taxonomy" id="2043170"/>
    <lineage>
        <taxon>Bacteria</taxon>
        <taxon>Pseudomonadati</taxon>
        <taxon>Pseudomonadota</taxon>
        <taxon>Alphaproteobacteria</taxon>
        <taxon>Emcibacterales</taxon>
        <taxon>Emcibacteraceae</taxon>
        <taxon>Paremcibacter</taxon>
    </lineage>
</organism>
<dbReference type="Gene3D" id="3.10.129.10">
    <property type="entry name" value="Hotdog Thioesterase"/>
    <property type="match status" value="1"/>
</dbReference>
<dbReference type="CDD" id="cd00586">
    <property type="entry name" value="4HBT"/>
    <property type="match status" value="1"/>
</dbReference>
<proteinExistence type="predicted"/>
<sequence>MPRFTTEITVRFNHVDPAGIVYYPRYYEMINQTSEIWFEEAIGYPYPQMIADGWTVPLAHMESSFKNPSYLNDRLTFALGVRQLGRSRIDLDFITSCQGEVRFMTRQSIIWIDHKKFKSARIPDDIRHKMEAYLLADGEAADF</sequence>
<dbReference type="InterPro" id="IPR050563">
    <property type="entry name" value="4-hydroxybenzoyl-CoA_TE"/>
</dbReference>
<dbReference type="Pfam" id="PF13279">
    <property type="entry name" value="4HBT_2"/>
    <property type="match status" value="1"/>
</dbReference>
<comment type="caution">
    <text evidence="1">The sequence shown here is derived from an EMBL/GenBank/DDBJ whole genome shotgun (WGS) entry which is preliminary data.</text>
</comment>
<dbReference type="SUPFAM" id="SSF54637">
    <property type="entry name" value="Thioesterase/thiol ester dehydrase-isomerase"/>
    <property type="match status" value="1"/>
</dbReference>
<dbReference type="RefSeq" id="WP_099473828.1">
    <property type="nucleotide sequence ID" value="NZ_CAXBMK010000002.1"/>
</dbReference>
<dbReference type="EMBL" id="PDEM01000025">
    <property type="protein sequence ID" value="PHZ84045.1"/>
    <property type="molecule type" value="Genomic_DNA"/>
</dbReference>
<protein>
    <submittedName>
        <fullName evidence="1">Thioesterase</fullName>
    </submittedName>
</protein>
<dbReference type="Proteomes" id="UP000229730">
    <property type="component" value="Unassembled WGS sequence"/>
</dbReference>
<evidence type="ECO:0000313" key="1">
    <source>
        <dbReference type="EMBL" id="PHZ84045.1"/>
    </source>
</evidence>
<dbReference type="GO" id="GO:0047617">
    <property type="term" value="F:fatty acyl-CoA hydrolase activity"/>
    <property type="evidence" value="ECO:0007669"/>
    <property type="project" value="TreeGrafter"/>
</dbReference>
<dbReference type="InParanoid" id="A0A2G4YP23"/>
<name>A0A2G4YP23_9PROT</name>
<dbReference type="AlphaFoldDB" id="A0A2G4YP23"/>
<dbReference type="OrthoDB" id="7204167at2"/>
<gene>
    <name evidence="1" type="ORF">CRD36_12640</name>
</gene>